<dbReference type="EMBL" id="SRHY01000069">
    <property type="protein sequence ID" value="TFJ91214.1"/>
    <property type="molecule type" value="Genomic_DNA"/>
</dbReference>
<dbReference type="InterPro" id="IPR001646">
    <property type="entry name" value="5peptide_repeat"/>
</dbReference>
<evidence type="ECO:0000313" key="1">
    <source>
        <dbReference type="EMBL" id="TFJ91214.1"/>
    </source>
</evidence>
<name>A0A4Y9AA30_9BACI</name>
<proteinExistence type="predicted"/>
<dbReference type="Gene3D" id="2.160.20.80">
    <property type="entry name" value="E3 ubiquitin-protein ligase SopA"/>
    <property type="match status" value="1"/>
</dbReference>
<dbReference type="Proteomes" id="UP000298484">
    <property type="component" value="Unassembled WGS sequence"/>
</dbReference>
<dbReference type="OrthoDB" id="9798656at2"/>
<dbReference type="PANTHER" id="PTHR42999:SF1">
    <property type="entry name" value="PENTAPEPTIDE REPEAT-CONTAINING PROTEIN"/>
    <property type="match status" value="1"/>
</dbReference>
<dbReference type="AlphaFoldDB" id="A0A4Y9AA30"/>
<gene>
    <name evidence="1" type="ORF">E4U82_18915</name>
</gene>
<reference evidence="1 2" key="1">
    <citation type="submission" date="2019-03" db="EMBL/GenBank/DDBJ databases">
        <title>Genome sequence of Lentibacillus salicampi ATCC BAA-719.</title>
        <authorList>
            <person name="Maclea K.S."/>
            <person name="Simoes Junior M."/>
        </authorList>
    </citation>
    <scope>NUCLEOTIDE SEQUENCE [LARGE SCALE GENOMIC DNA]</scope>
    <source>
        <strain evidence="1 2">ATCC BAA-719</strain>
    </source>
</reference>
<sequence>MKEPKYSIRGVRVVRNKNRMIQTPDLPEQLDSINFTHLTDQSYYEMGAIDSPIGTVHAEHVRFDQIHFRNVTFSETELPYSQWLDVLFDNCDFSGAKLNGARFNRVEFRNCKLTGTDFDQAVMQDATWTNCQAPYVLCNLTAFRDVQFDNCLLKGANFIDASQDNLQLGTSDIQDVQFTGTSLNNIDLSQCRFTHIHAGEQELRGAVIAPEQAAGFIGLFGVKVKDD</sequence>
<keyword evidence="2" id="KW-1185">Reference proteome</keyword>
<dbReference type="SUPFAM" id="SSF141571">
    <property type="entry name" value="Pentapeptide repeat-like"/>
    <property type="match status" value="1"/>
</dbReference>
<protein>
    <submittedName>
        <fullName evidence="1">Pentapeptide repeat-containing protein</fullName>
    </submittedName>
</protein>
<comment type="caution">
    <text evidence="1">The sequence shown here is derived from an EMBL/GenBank/DDBJ whole genome shotgun (WGS) entry which is preliminary data.</text>
</comment>
<dbReference type="Pfam" id="PF13599">
    <property type="entry name" value="Pentapeptide_4"/>
    <property type="match status" value="1"/>
</dbReference>
<dbReference type="Pfam" id="PF00805">
    <property type="entry name" value="Pentapeptide"/>
    <property type="match status" value="1"/>
</dbReference>
<dbReference type="PANTHER" id="PTHR42999">
    <property type="entry name" value="ANTIBIOTIC RESISTANCE PROTEIN MCBG"/>
    <property type="match status" value="1"/>
</dbReference>
<organism evidence="1 2">
    <name type="scientific">Lentibacillus salicampi</name>
    <dbReference type="NCBI Taxonomy" id="175306"/>
    <lineage>
        <taxon>Bacteria</taxon>
        <taxon>Bacillati</taxon>
        <taxon>Bacillota</taxon>
        <taxon>Bacilli</taxon>
        <taxon>Bacillales</taxon>
        <taxon>Bacillaceae</taxon>
        <taxon>Lentibacillus</taxon>
    </lineage>
</organism>
<evidence type="ECO:0000313" key="2">
    <source>
        <dbReference type="Proteomes" id="UP000298484"/>
    </source>
</evidence>
<dbReference type="InterPro" id="IPR052949">
    <property type="entry name" value="PA_immunity-related"/>
</dbReference>
<accession>A0A4Y9AA30</accession>